<reference evidence="2 3" key="1">
    <citation type="journal article" date="2015" name="Mol. Biochem. Parasitol.">
        <title>Identification of polymorphic genes for use in assemblage B genotyping assays through comparative genomics of multiple assemblage B Giardia duodenalis isolates.</title>
        <authorList>
            <person name="Wielinga C."/>
            <person name="Thompson R.C."/>
            <person name="Monis P."/>
            <person name="Ryan U."/>
        </authorList>
    </citation>
    <scope>NUCLEOTIDE SEQUENCE [LARGE SCALE GENOMIC DNA]</scope>
    <source>
        <strain evidence="2 3">BAH15c1</strain>
    </source>
</reference>
<dbReference type="VEuPathDB" id="GiardiaDB:QR46_0399"/>
<keyword evidence="2" id="KW-0418">Kinase</keyword>
<dbReference type="PANTHER" id="PTHR12984:SF3">
    <property type="entry name" value="N-TERMINAL KINASE-LIKE PROTEIN"/>
    <property type="match status" value="1"/>
</dbReference>
<feature type="compositionally biased region" description="Low complexity" evidence="1">
    <location>
        <begin position="802"/>
        <end position="848"/>
    </location>
</feature>
<dbReference type="OrthoDB" id="79687at2759"/>
<name>A0A132NZP3_GIAIN</name>
<dbReference type="EMBL" id="JXTI01000006">
    <property type="protein sequence ID" value="KWX15540.1"/>
    <property type="molecule type" value="Genomic_DNA"/>
</dbReference>
<dbReference type="Gene3D" id="1.10.510.10">
    <property type="entry name" value="Transferase(Phosphotransferase) domain 1"/>
    <property type="match status" value="1"/>
</dbReference>
<sequence>MVRHIFGGRPFKNNRIKKGSMQQQAPAYFKSRIEPRTTPNAPKIKLKEWELEKQLGFGGTFGIWHMYSGRNKKSNAFGTVFVIEKKLVEKFVFGKADNLSKQFFSFISKDAAVPGKSAKEILIILEQLQEESNCLYYVTEPLVGTLSSLYKLFGHTCLNVIKRKADHEMLANANPRIYSANPFTSLLQYVQPDSIAYGYMTLLRSLSILQNDGYVFGNLTPANIAITPRGEWRLVGFSCCLPGGINFEFSSDSGALTRPCAHFMSPSMLQNKKASKVSDAFQLASCIYTIFGGRPCKYSSSSPCMQHMNTEELCEESAKMFGASLPTTTNVISPAAAAQNAATVPKWYSMTQTINATEQVCLSQMEAAMPSLWAASREECDCGQMYTEFLSKNSIARVANEVMELKKEMVFTASTPTNSGDSGIMERTVQFLTKMLPICLEKRMLSVDLTMAAIWPRIVSMLSRRDIYRYTIPLLIQYSYMLEIPADQLYILLEPIVLACTLTDHRSKFPGAHSTQQAWTSGIEVYGRLFMYQTPYMDLPMDKSTKERTKFIPNFDKQINTDQESVITTVIFVLLEYSAFFTNKKVGARSHYNYLNFLVSCLSSKSTMIQEKALAAISACAPFIGDVTCWMTDHSRESLLTATSPQQVPEKQDNAISTFTDKYTQPFVKSLAPKIIAIMGGSSTDAMMGSCLRCLAVIIAYLQDNDIAETVLPAIYGMLDPIIKSPKAVVYFAEFTQKVYTRCTAKSVSMLFLPALLKGINHPGLETAQDLEQIRKTCHECFTVVDRDAYSRVQNFKPPANPAAQTQAAAQQPQVQQNQMQQPAQQQYQQQYQQQQQPMQQQMMPDQQSHVPQAAPQAAGGYGEAMQGQVDNTGVENAGYNAWGQNNDGYSGYNTQGNGYGGGYDSSAGGYGGYGSYGGYDSGATGGYGGYDNTSGGYGGYDNTSGGYSGW</sequence>
<dbReference type="InterPro" id="IPR016024">
    <property type="entry name" value="ARM-type_fold"/>
</dbReference>
<proteinExistence type="predicted"/>
<dbReference type="Proteomes" id="UP000070089">
    <property type="component" value="Unassembled WGS sequence"/>
</dbReference>
<dbReference type="SUPFAM" id="SSF48371">
    <property type="entry name" value="ARM repeat"/>
    <property type="match status" value="1"/>
</dbReference>
<dbReference type="SUPFAM" id="SSF56112">
    <property type="entry name" value="Protein kinase-like (PK-like)"/>
    <property type="match status" value="1"/>
</dbReference>
<gene>
    <name evidence="2" type="ORF">QR46_0399</name>
</gene>
<dbReference type="PANTHER" id="PTHR12984">
    <property type="entry name" value="SCY1-RELATED S/T PROTEIN KINASE-LIKE"/>
    <property type="match status" value="1"/>
</dbReference>
<accession>A0A132NZP3</accession>
<feature type="region of interest" description="Disordered" evidence="1">
    <location>
        <begin position="1"/>
        <end position="22"/>
    </location>
</feature>
<dbReference type="GO" id="GO:0016301">
    <property type="term" value="F:kinase activity"/>
    <property type="evidence" value="ECO:0007669"/>
    <property type="project" value="UniProtKB-KW"/>
</dbReference>
<dbReference type="InterPro" id="IPR051177">
    <property type="entry name" value="CIK-Related_Protein"/>
</dbReference>
<comment type="caution">
    <text evidence="2">The sequence shown here is derived from an EMBL/GenBank/DDBJ whole genome shotgun (WGS) entry which is preliminary data.</text>
</comment>
<evidence type="ECO:0000313" key="3">
    <source>
        <dbReference type="Proteomes" id="UP000070089"/>
    </source>
</evidence>
<dbReference type="InterPro" id="IPR011009">
    <property type="entry name" value="Kinase-like_dom_sf"/>
</dbReference>
<evidence type="ECO:0000313" key="2">
    <source>
        <dbReference type="EMBL" id="KWX15540.1"/>
    </source>
</evidence>
<organism evidence="2 3">
    <name type="scientific">Giardia duodenalis assemblage B</name>
    <dbReference type="NCBI Taxonomy" id="1394984"/>
    <lineage>
        <taxon>Eukaryota</taxon>
        <taxon>Metamonada</taxon>
        <taxon>Diplomonadida</taxon>
        <taxon>Hexamitidae</taxon>
        <taxon>Giardiinae</taxon>
        <taxon>Giardia</taxon>
    </lineage>
</organism>
<keyword evidence="2" id="KW-0808">Transferase</keyword>
<dbReference type="AlphaFoldDB" id="A0A132NZP3"/>
<protein>
    <submittedName>
        <fullName evidence="2">Kinase/ SCY1 / Serine/threonine-protein kinase</fullName>
    </submittedName>
</protein>
<feature type="region of interest" description="Disordered" evidence="1">
    <location>
        <begin position="794"/>
        <end position="848"/>
    </location>
</feature>
<evidence type="ECO:0000256" key="1">
    <source>
        <dbReference type="SAM" id="MobiDB-lite"/>
    </source>
</evidence>